<keyword evidence="3" id="KW-1185">Reference proteome</keyword>
<feature type="signal peptide" evidence="1">
    <location>
        <begin position="1"/>
        <end position="29"/>
    </location>
</feature>
<gene>
    <name evidence="2" type="ORF">SAMN05660859_0466</name>
</gene>
<evidence type="ECO:0000313" key="3">
    <source>
        <dbReference type="Proteomes" id="UP000198889"/>
    </source>
</evidence>
<dbReference type="RefSeq" id="WP_091435776.1">
    <property type="nucleotide sequence ID" value="NZ_FMTP01000001.1"/>
</dbReference>
<reference evidence="3" key="1">
    <citation type="submission" date="2016-10" db="EMBL/GenBank/DDBJ databases">
        <authorList>
            <person name="Varghese N."/>
            <person name="Submissions S."/>
        </authorList>
    </citation>
    <scope>NUCLEOTIDE SEQUENCE [LARGE SCALE GENOMIC DNA]</scope>
    <source>
        <strain evidence="3">CGMCC 1.1761</strain>
    </source>
</reference>
<sequence>MTYRTRFSTLLAAALLAVLPGLGGAPATAQSPAQLPPPLIEARVVPGSPATLQLVVPPQLGADGPPGPRVVQILLDRDSLADDLIRDPSDDLWQDIGSVKAVLRDPVGDPPWFLMRSDAADPKKVRIGIANYDLNQSDAGPLSPVGSALRIFLPLRAGDKDLTLEVSAGASIDTLSAPIPLEAPAQPSPVVDPEAKVAFGVDVAAPNALAIGTPVTLSWSIADCVQATLSGPIDVRQPVLALKPSNGVCAGSKKVLALGSATYQLTAELSGGPDSPASVVVTRTVGLDVVRFENLANLTLTPPSVLPGGRVRARWYISELPADDRREAVLSWTDADGNRRLQRLRASASQTTSGEMSFAVPLRPGEADTAVRLHYGEETIERSFAVERWQVAGRSSLETGRLHGMAFAGGRLVLCSEKGLFLSDVGAGGGIGPGGIGKVNDPFPDFARVPIAIGERPAAGGPGATAGRPSIEQAPCLAVRAIDAERVAALVQIEKPAAGSPGYAELTLLSPAKQLASYPVTLADGPVDPGAAQLRDYQIGMLRGRIMVQVQIGPRDRTTDLNPRSSIKAFSIGEGDIRASTAGWRAEPALATDELSPRYGWYLADGFGADNAALFLVNAITGATARYEASTASIQGLDEARASGSPVRLAAAREAVEIDFPTSARPLGKVQAGALADGPLLNVGGVLVAFGAGAAYNPQTNEWQPGSFGEAGGKGSVAAYRGDNEPRLWLMKANGERLSLPVESPRLFVADYFENGRAASLPYLVLGARVTVRSREALKWRTDRRTRLVDKAAGQETVECTAKGVTRSVPMVVSTYELLYPDRGFDLIGVSADGRTSVSKAHKGKGSWDVTVSSDPCVTVRVEPVAVPSR</sequence>
<organism evidence="2 3">
    <name type="scientific">Ancylobacter rudongensis</name>
    <dbReference type="NCBI Taxonomy" id="177413"/>
    <lineage>
        <taxon>Bacteria</taxon>
        <taxon>Pseudomonadati</taxon>
        <taxon>Pseudomonadota</taxon>
        <taxon>Alphaproteobacteria</taxon>
        <taxon>Hyphomicrobiales</taxon>
        <taxon>Xanthobacteraceae</taxon>
        <taxon>Ancylobacter</taxon>
    </lineage>
</organism>
<accession>A0A1G4PCK6</accession>
<proteinExistence type="predicted"/>
<dbReference type="STRING" id="177413.SAMN05660859_0466"/>
<dbReference type="AlphaFoldDB" id="A0A1G4PCK6"/>
<keyword evidence="1" id="KW-0732">Signal</keyword>
<evidence type="ECO:0000256" key="1">
    <source>
        <dbReference type="SAM" id="SignalP"/>
    </source>
</evidence>
<dbReference type="EMBL" id="FMTP01000001">
    <property type="protein sequence ID" value="SCW29950.1"/>
    <property type="molecule type" value="Genomic_DNA"/>
</dbReference>
<dbReference type="Proteomes" id="UP000198889">
    <property type="component" value="Unassembled WGS sequence"/>
</dbReference>
<evidence type="ECO:0000313" key="2">
    <source>
        <dbReference type="EMBL" id="SCW29950.1"/>
    </source>
</evidence>
<protein>
    <submittedName>
        <fullName evidence="2">Uncharacterized protein</fullName>
    </submittedName>
</protein>
<name>A0A1G4PCK6_9HYPH</name>
<feature type="chain" id="PRO_5011488634" evidence="1">
    <location>
        <begin position="30"/>
        <end position="870"/>
    </location>
</feature>